<evidence type="ECO:0000313" key="2">
    <source>
        <dbReference type="Proteomes" id="UP001595704"/>
    </source>
</evidence>
<evidence type="ECO:0000313" key="1">
    <source>
        <dbReference type="EMBL" id="MFC3637474.1"/>
    </source>
</evidence>
<dbReference type="RefSeq" id="WP_376853113.1">
    <property type="nucleotide sequence ID" value="NZ_JBHRYC010000038.1"/>
</dbReference>
<feature type="non-terminal residue" evidence="1">
    <location>
        <position position="61"/>
    </location>
</feature>
<organism evidence="1 2">
    <name type="scientific">Camelimonas fluminis</name>
    <dbReference type="NCBI Taxonomy" id="1576911"/>
    <lineage>
        <taxon>Bacteria</taxon>
        <taxon>Pseudomonadati</taxon>
        <taxon>Pseudomonadota</taxon>
        <taxon>Alphaproteobacteria</taxon>
        <taxon>Hyphomicrobiales</taxon>
        <taxon>Chelatococcaceae</taxon>
        <taxon>Camelimonas</taxon>
    </lineage>
</organism>
<name>A0ABV7UFJ1_9HYPH</name>
<sequence>MTGPVTRWPRSDGAAQLSGALVRWIFREGRLLPLKTLVRAIMVRWSVASFTEAMRRVARRR</sequence>
<reference evidence="2" key="1">
    <citation type="journal article" date="2019" name="Int. J. Syst. Evol. Microbiol.">
        <title>The Global Catalogue of Microorganisms (GCM) 10K type strain sequencing project: providing services to taxonomists for standard genome sequencing and annotation.</title>
        <authorList>
            <consortium name="The Broad Institute Genomics Platform"/>
            <consortium name="The Broad Institute Genome Sequencing Center for Infectious Disease"/>
            <person name="Wu L."/>
            <person name="Ma J."/>
        </authorList>
    </citation>
    <scope>NUCLEOTIDE SEQUENCE [LARGE SCALE GENOMIC DNA]</scope>
    <source>
        <strain evidence="2">KCTC 42282</strain>
    </source>
</reference>
<gene>
    <name evidence="1" type="ORF">ACFONL_08760</name>
</gene>
<protein>
    <submittedName>
        <fullName evidence="1">Uncharacterized protein</fullName>
    </submittedName>
</protein>
<keyword evidence="2" id="KW-1185">Reference proteome</keyword>
<dbReference type="Proteomes" id="UP001595704">
    <property type="component" value="Unassembled WGS sequence"/>
</dbReference>
<comment type="caution">
    <text evidence="1">The sequence shown here is derived from an EMBL/GenBank/DDBJ whole genome shotgun (WGS) entry which is preliminary data.</text>
</comment>
<proteinExistence type="predicted"/>
<accession>A0ABV7UFJ1</accession>
<dbReference type="EMBL" id="JBHRYC010000038">
    <property type="protein sequence ID" value="MFC3637474.1"/>
    <property type="molecule type" value="Genomic_DNA"/>
</dbReference>